<dbReference type="Proteomes" id="UP000319349">
    <property type="component" value="Chromosome"/>
</dbReference>
<keyword evidence="2" id="KW-1185">Reference proteome</keyword>
<sequence length="358" mass="40397">MAELRAVSTRAVITPSGFTNHYDWGDLKADPAEWMRRYFDAFVYWANWHTCRLSLRLPKAAFRKTECNRATLSIQSSNTHWVLHWTLAESEDDDRFAMDDGHGWMRRLIPLRDELLRGDMRPLYLGWLAGIDTLREDALEPELLPGMAELSPAQQALAEFLEVDPDLLEAARSGSAASAPSPGDEAQRIAAWLDRWQPDAMKDVLRRIVLGQGQDAERQVKSHYAAWLKARRPASSGSPRRRVAELCELAGSLASVRREREAKAHGKHEAQRRKQREAKLRQLMTDPGKLWKAAHAHATRGGASGYAQAVSALAELAEGYAMLCSRDAFDRDLRRFLAPHAKRAALLRRLADASLWSE</sequence>
<dbReference type="RefSeq" id="WP_142742836.1">
    <property type="nucleotide sequence ID" value="NZ_CP038228.1"/>
</dbReference>
<evidence type="ECO:0000313" key="1">
    <source>
        <dbReference type="EMBL" id="QDI05147.1"/>
    </source>
</evidence>
<dbReference type="EMBL" id="CP038228">
    <property type="protein sequence ID" value="QDI05147.1"/>
    <property type="molecule type" value="Genomic_DNA"/>
</dbReference>
<accession>A0A514EGI4</accession>
<name>A0A514EGI4_9XANT</name>
<reference evidence="1 2" key="1">
    <citation type="submission" date="2019-03" db="EMBL/GenBank/DDBJ databases">
        <title>Tal1 in Xanthomonas translucens pv. cerealis Contributes to Virulence in Bacterial Leaf Streak of Wheat.</title>
        <authorList>
            <person name="Shah S.M.A."/>
            <person name="Haq F."/>
            <person name="Ma W."/>
            <person name="Xu X."/>
            <person name="Wang S."/>
            <person name="Xu Z."/>
            <person name="Zou L."/>
            <person name="Zhu B."/>
            <person name="Chen G."/>
        </authorList>
    </citation>
    <scope>NUCLEOTIDE SEQUENCE [LARGE SCALE GENOMIC DNA]</scope>
    <source>
        <strain evidence="1 2">01</strain>
    </source>
</reference>
<organism evidence="1 2">
    <name type="scientific">Xanthomonas cerealis pv. cerealis</name>
    <dbReference type="NCBI Taxonomy" id="152263"/>
    <lineage>
        <taxon>Bacteria</taxon>
        <taxon>Pseudomonadati</taxon>
        <taxon>Pseudomonadota</taxon>
        <taxon>Gammaproteobacteria</taxon>
        <taxon>Lysobacterales</taxon>
        <taxon>Lysobacteraceae</taxon>
        <taxon>Xanthomonas</taxon>
        <taxon>Xanthomonas translucens group</taxon>
        <taxon>Xanthomonas cerealis</taxon>
    </lineage>
</organism>
<gene>
    <name evidence="1" type="ORF">E4A48_16945</name>
</gene>
<evidence type="ECO:0000313" key="2">
    <source>
        <dbReference type="Proteomes" id="UP000319349"/>
    </source>
</evidence>
<proteinExistence type="predicted"/>
<protein>
    <submittedName>
        <fullName evidence="1">Uncharacterized protein</fullName>
    </submittedName>
</protein>
<dbReference type="AlphaFoldDB" id="A0A514EGI4"/>